<dbReference type="CDD" id="cd06661">
    <property type="entry name" value="GGCT_like"/>
    <property type="match status" value="1"/>
</dbReference>
<proteinExistence type="predicted"/>
<dbReference type="EMBL" id="CADCVK010000342">
    <property type="protein sequence ID" value="CAA9494427.1"/>
    <property type="molecule type" value="Genomic_DNA"/>
</dbReference>
<evidence type="ECO:0000256" key="1">
    <source>
        <dbReference type="SAM" id="MobiDB-lite"/>
    </source>
</evidence>
<reference evidence="3" key="1">
    <citation type="submission" date="2020-02" db="EMBL/GenBank/DDBJ databases">
        <authorList>
            <person name="Meier V. D."/>
        </authorList>
    </citation>
    <scope>NUCLEOTIDE SEQUENCE</scope>
    <source>
        <strain evidence="3">AVDCRST_MAG12</strain>
    </source>
</reference>
<dbReference type="InterPro" id="IPR013024">
    <property type="entry name" value="GGCT-like"/>
</dbReference>
<dbReference type="Pfam" id="PF06094">
    <property type="entry name" value="GGACT"/>
    <property type="match status" value="2"/>
</dbReference>
<feature type="domain" description="Gamma-glutamylcyclotransferase AIG2-like" evidence="2">
    <location>
        <begin position="11"/>
        <end position="58"/>
    </location>
</feature>
<dbReference type="InterPro" id="IPR036568">
    <property type="entry name" value="GGCT-like_sf"/>
</dbReference>
<organism evidence="3">
    <name type="scientific">uncultured Rubrobacteraceae bacterium</name>
    <dbReference type="NCBI Taxonomy" id="349277"/>
    <lineage>
        <taxon>Bacteria</taxon>
        <taxon>Bacillati</taxon>
        <taxon>Actinomycetota</taxon>
        <taxon>Rubrobacteria</taxon>
        <taxon>Rubrobacterales</taxon>
        <taxon>Rubrobacteraceae</taxon>
        <taxon>environmental samples</taxon>
    </lineage>
</organism>
<sequence length="162" mass="17447">MDASGRIPVRMFFYGTLKRGGSNHAYCRGGRMTAEARVEGLLYDLPQGYPALVVPEASVLAVGTGDPLRDAHTGHALDRPGLPEPGRPAVHGELYTFDDPEDRLPSLDDLEDFSPGDPSSPYRRLLLPVRLEGGGVTAAWAYAARDPRGTRLPGGRWPAGQP</sequence>
<dbReference type="SUPFAM" id="SSF110857">
    <property type="entry name" value="Gamma-glutamyl cyclotransferase-like"/>
    <property type="match status" value="1"/>
</dbReference>
<feature type="region of interest" description="Disordered" evidence="1">
    <location>
        <begin position="70"/>
        <end position="119"/>
    </location>
</feature>
<protein>
    <recommendedName>
        <fullName evidence="2">Gamma-glutamylcyclotransferase AIG2-like domain-containing protein</fullName>
    </recommendedName>
</protein>
<dbReference type="Gene3D" id="3.10.490.10">
    <property type="entry name" value="Gamma-glutamyl cyclotransferase-like"/>
    <property type="match status" value="1"/>
</dbReference>
<name>A0A6J4SFF4_9ACTN</name>
<feature type="domain" description="Gamma-glutamylcyclotransferase AIG2-like" evidence="2">
    <location>
        <begin position="80"/>
        <end position="157"/>
    </location>
</feature>
<evidence type="ECO:0000313" key="3">
    <source>
        <dbReference type="EMBL" id="CAA9494427.1"/>
    </source>
</evidence>
<gene>
    <name evidence="3" type="ORF">AVDCRST_MAG12-2278</name>
</gene>
<accession>A0A6J4SFF4</accession>
<dbReference type="InterPro" id="IPR009288">
    <property type="entry name" value="AIG2-like_dom"/>
</dbReference>
<dbReference type="AlphaFoldDB" id="A0A6J4SFF4"/>
<evidence type="ECO:0000259" key="2">
    <source>
        <dbReference type="Pfam" id="PF06094"/>
    </source>
</evidence>